<protein>
    <submittedName>
        <fullName evidence="1">Uncharacterized protein</fullName>
    </submittedName>
</protein>
<reference evidence="1" key="1">
    <citation type="submission" date="2020-02" db="EMBL/GenBank/DDBJ databases">
        <title>Delineation of the pyrene-degrading pathway in Roseobacter clade bacteria by genomic analysis.</title>
        <authorList>
            <person name="Zhou H."/>
            <person name="Wang H."/>
        </authorList>
    </citation>
    <scope>NUCLEOTIDE SEQUENCE</scope>
    <source>
        <strain evidence="1">PrR005</strain>
    </source>
</reference>
<sequence length="221" mass="24231">MGRVLLALWICLVVAGQAAAGAWLRERGTGFTSATATLYRFNGFVDYKTTAYGEWGVTDRWTLGFDVNEQPGLAGHALLFLRYPLADLGQRGRFAVEAGVGGHHWLGAWSPMTKLTLSYGKGLDSRWGHGWFAADAGWERRFGTATEIFKLDFTAGLATPRRIDPMLQLETAYVSGLPVFWTLTPALLIDAGKGGTWVVGLERKSDLPGTIGLKLGFWRSF</sequence>
<dbReference type="AlphaFoldDB" id="A0A6B2NYG1"/>
<evidence type="ECO:0000313" key="1">
    <source>
        <dbReference type="EMBL" id="NDW47727.1"/>
    </source>
</evidence>
<comment type="caution">
    <text evidence="1">The sequence shown here is derived from an EMBL/GenBank/DDBJ whole genome shotgun (WGS) entry which is preliminary data.</text>
</comment>
<dbReference type="EMBL" id="JAAGOX010000056">
    <property type="protein sequence ID" value="NDW47727.1"/>
    <property type="molecule type" value="Genomic_DNA"/>
</dbReference>
<accession>A0A6B2NYG1</accession>
<gene>
    <name evidence="1" type="ORF">G0P99_22515</name>
</gene>
<organism evidence="1">
    <name type="scientific">Ruegeria sp. PrR005</name>
    <dbReference type="NCBI Taxonomy" id="2706882"/>
    <lineage>
        <taxon>Bacteria</taxon>
        <taxon>Pseudomonadati</taxon>
        <taxon>Pseudomonadota</taxon>
        <taxon>Alphaproteobacteria</taxon>
        <taxon>Rhodobacterales</taxon>
        <taxon>Roseobacteraceae</taxon>
        <taxon>Ruegeria</taxon>
    </lineage>
</organism>
<name>A0A6B2NYG1_9RHOB</name>
<proteinExistence type="predicted"/>
<dbReference type="RefSeq" id="WP_164132740.1">
    <property type="nucleotide sequence ID" value="NZ_JAAGOX010000056.1"/>
</dbReference>